<dbReference type="GO" id="GO:0005886">
    <property type="term" value="C:plasma membrane"/>
    <property type="evidence" value="ECO:0007669"/>
    <property type="project" value="UniProtKB-SubCell"/>
</dbReference>
<dbReference type="GO" id="GO:0005096">
    <property type="term" value="F:GTPase activator activity"/>
    <property type="evidence" value="ECO:0007669"/>
    <property type="project" value="InterPro"/>
</dbReference>
<name>I3SVJ2_LOTJA</name>
<dbReference type="EMBL" id="BT144490">
    <property type="protein sequence ID" value="AFK44284.1"/>
    <property type="molecule type" value="mRNA"/>
</dbReference>
<accession>I3SVJ2</accession>
<organism evidence="6">
    <name type="scientific">Lotus japonicus</name>
    <name type="common">Lotus corniculatus var. japonicus</name>
    <dbReference type="NCBI Taxonomy" id="34305"/>
    <lineage>
        <taxon>Eukaryota</taxon>
        <taxon>Viridiplantae</taxon>
        <taxon>Streptophyta</taxon>
        <taxon>Embryophyta</taxon>
        <taxon>Tracheophyta</taxon>
        <taxon>Spermatophyta</taxon>
        <taxon>Magnoliopsida</taxon>
        <taxon>eudicotyledons</taxon>
        <taxon>Gunneridae</taxon>
        <taxon>Pentapetalae</taxon>
        <taxon>rosids</taxon>
        <taxon>fabids</taxon>
        <taxon>Fabales</taxon>
        <taxon>Fabaceae</taxon>
        <taxon>Papilionoideae</taxon>
        <taxon>50 kb inversion clade</taxon>
        <taxon>NPAAA clade</taxon>
        <taxon>Hologalegina</taxon>
        <taxon>robinioid clade</taxon>
        <taxon>Loteae</taxon>
        <taxon>Lotus</taxon>
    </lineage>
</organism>
<comment type="subcellular location">
    <subcellularLocation>
        <location evidence="1">Cell membrane</location>
        <topology evidence="1">Peripheral membrane protein</topology>
        <orientation evidence="1">Cytoplasmic side</orientation>
    </subcellularLocation>
</comment>
<dbReference type="PROSITE" id="PS50297">
    <property type="entry name" value="ANK_REP_REGION"/>
    <property type="match status" value="2"/>
</dbReference>
<dbReference type="InterPro" id="IPR002110">
    <property type="entry name" value="Ankyrin_rpt"/>
</dbReference>
<dbReference type="InterPro" id="IPR036770">
    <property type="entry name" value="Ankyrin_rpt-contain_sf"/>
</dbReference>
<evidence type="ECO:0000256" key="2">
    <source>
        <dbReference type="ARBA" id="ARBA00022723"/>
    </source>
</evidence>
<protein>
    <submittedName>
        <fullName evidence="6">Uncharacterized protein</fullName>
    </submittedName>
</protein>
<evidence type="ECO:0000256" key="5">
    <source>
        <dbReference type="SAM" id="MobiDB-lite"/>
    </source>
</evidence>
<dbReference type="AlphaFoldDB" id="I3SVJ2"/>
<reference evidence="6" key="1">
    <citation type="submission" date="2012-05" db="EMBL/GenBank/DDBJ databases">
        <authorList>
            <person name="Krishnakumar V."/>
            <person name="Cheung F."/>
            <person name="Xiao Y."/>
            <person name="Chan A."/>
            <person name="Moskal W.A."/>
            <person name="Town C.D."/>
        </authorList>
    </citation>
    <scope>NUCLEOTIDE SEQUENCE</scope>
</reference>
<evidence type="ECO:0000256" key="1">
    <source>
        <dbReference type="ARBA" id="ARBA00004413"/>
    </source>
</evidence>
<feature type="repeat" description="ANK" evidence="4">
    <location>
        <begin position="5"/>
        <end position="37"/>
    </location>
</feature>
<feature type="repeat" description="ANK" evidence="4">
    <location>
        <begin position="38"/>
        <end position="70"/>
    </location>
</feature>
<feature type="region of interest" description="Disordered" evidence="5">
    <location>
        <begin position="65"/>
        <end position="95"/>
    </location>
</feature>
<dbReference type="SMART" id="SM00248">
    <property type="entry name" value="ANK"/>
    <property type="match status" value="2"/>
</dbReference>
<keyword evidence="4" id="KW-0040">ANK repeat</keyword>
<evidence type="ECO:0000256" key="4">
    <source>
        <dbReference type="PROSITE-ProRule" id="PRU00023"/>
    </source>
</evidence>
<keyword evidence="3" id="KW-0862">Zinc</keyword>
<dbReference type="Gene3D" id="1.25.40.20">
    <property type="entry name" value="Ankyrin repeat-containing domain"/>
    <property type="match status" value="1"/>
</dbReference>
<evidence type="ECO:0000313" key="6">
    <source>
        <dbReference type="EMBL" id="AFK44284.1"/>
    </source>
</evidence>
<dbReference type="PANTHER" id="PTHR23180">
    <property type="entry name" value="CENTAURIN/ARF"/>
    <property type="match status" value="1"/>
</dbReference>
<dbReference type="Pfam" id="PF12796">
    <property type="entry name" value="Ank_2"/>
    <property type="match status" value="1"/>
</dbReference>
<dbReference type="InterPro" id="IPR045258">
    <property type="entry name" value="ACAP1/2/3-like"/>
</dbReference>
<sequence>MDNLDGCTLLHLACETGDIGMLELLLQYGVNVNATDSRGQTPLHRCILKGKSILARLLLSRGADPRAVDDQGRTPIELAAESNADDHAPLADSNG</sequence>
<dbReference type="SUPFAM" id="SSF48403">
    <property type="entry name" value="Ankyrin repeat"/>
    <property type="match status" value="1"/>
</dbReference>
<dbReference type="PANTHER" id="PTHR23180:SF160">
    <property type="entry name" value="ADP-RIBOSYLATION FACTOR GTPASE-ACTIVATING PROTEIN EFFECTOR PROTEIN 1"/>
    <property type="match status" value="1"/>
</dbReference>
<keyword evidence="2" id="KW-0479">Metal-binding</keyword>
<evidence type="ECO:0000256" key="3">
    <source>
        <dbReference type="ARBA" id="ARBA00022833"/>
    </source>
</evidence>
<dbReference type="GO" id="GO:0046872">
    <property type="term" value="F:metal ion binding"/>
    <property type="evidence" value="ECO:0007669"/>
    <property type="project" value="UniProtKB-KW"/>
</dbReference>
<dbReference type="PROSITE" id="PS50088">
    <property type="entry name" value="ANK_REPEAT"/>
    <property type="match status" value="2"/>
</dbReference>
<proteinExistence type="evidence at transcript level"/>